<organism evidence="2 3">
    <name type="scientific">Stephania japonica</name>
    <dbReference type="NCBI Taxonomy" id="461633"/>
    <lineage>
        <taxon>Eukaryota</taxon>
        <taxon>Viridiplantae</taxon>
        <taxon>Streptophyta</taxon>
        <taxon>Embryophyta</taxon>
        <taxon>Tracheophyta</taxon>
        <taxon>Spermatophyta</taxon>
        <taxon>Magnoliopsida</taxon>
        <taxon>Ranunculales</taxon>
        <taxon>Menispermaceae</taxon>
        <taxon>Menispermoideae</taxon>
        <taxon>Cissampelideae</taxon>
        <taxon>Stephania</taxon>
    </lineage>
</organism>
<dbReference type="AlphaFoldDB" id="A0AAP0JBX8"/>
<evidence type="ECO:0000313" key="2">
    <source>
        <dbReference type="EMBL" id="KAK9131234.1"/>
    </source>
</evidence>
<evidence type="ECO:0000313" key="3">
    <source>
        <dbReference type="Proteomes" id="UP001417504"/>
    </source>
</evidence>
<dbReference type="Proteomes" id="UP001417504">
    <property type="component" value="Unassembled WGS sequence"/>
</dbReference>
<feature type="region of interest" description="Disordered" evidence="1">
    <location>
        <begin position="132"/>
        <end position="163"/>
    </location>
</feature>
<dbReference type="EMBL" id="JBBNAE010000004">
    <property type="protein sequence ID" value="KAK9131234.1"/>
    <property type="molecule type" value="Genomic_DNA"/>
</dbReference>
<reference evidence="2 3" key="1">
    <citation type="submission" date="2024-01" db="EMBL/GenBank/DDBJ databases">
        <title>Genome assemblies of Stephania.</title>
        <authorList>
            <person name="Yang L."/>
        </authorList>
    </citation>
    <scope>NUCLEOTIDE SEQUENCE [LARGE SCALE GENOMIC DNA]</scope>
    <source>
        <strain evidence="2">QJT</strain>
        <tissue evidence="2">Leaf</tissue>
    </source>
</reference>
<feature type="compositionally biased region" description="Basic residues" evidence="1">
    <location>
        <begin position="132"/>
        <end position="143"/>
    </location>
</feature>
<keyword evidence="3" id="KW-1185">Reference proteome</keyword>
<comment type="caution">
    <text evidence="2">The sequence shown here is derived from an EMBL/GenBank/DDBJ whole genome shotgun (WGS) entry which is preliminary data.</text>
</comment>
<name>A0AAP0JBX8_9MAGN</name>
<evidence type="ECO:0000256" key="1">
    <source>
        <dbReference type="SAM" id="MobiDB-lite"/>
    </source>
</evidence>
<accession>A0AAP0JBX8</accession>
<gene>
    <name evidence="2" type="ORF">Sjap_011721</name>
</gene>
<dbReference type="PANTHER" id="PTHR35277:SF10">
    <property type="entry name" value="OS09G0363700 PROTEIN"/>
    <property type="match status" value="1"/>
</dbReference>
<sequence length="219" mass="24401">MGSDRGDEPRGSKTPLEHHWFRRRQGHHGKETLTASPVASKPETTTYLGIESKWKVSTTMSTSRHCGVQFSIIDTEQLEGLVVAGTASEAVVSDDPSDDQNMFREDGKDVRAPNMIEKAMEGIESFLHLKKSPEHHHHHHHKETHGTSEDIDESTPIGEVKAPNVFERAKEEVEAIVQAIHPKKESTSHGEPKKDGDGPFASIGRRFEKICSPGHKDDY</sequence>
<protein>
    <submittedName>
        <fullName evidence="2">Uncharacterized protein</fullName>
    </submittedName>
</protein>
<dbReference type="Gene3D" id="3.40.50.11230">
    <property type="match status" value="1"/>
</dbReference>
<feature type="compositionally biased region" description="Basic and acidic residues" evidence="1">
    <location>
        <begin position="205"/>
        <end position="219"/>
    </location>
</feature>
<feature type="region of interest" description="Disordered" evidence="1">
    <location>
        <begin position="177"/>
        <end position="219"/>
    </location>
</feature>
<dbReference type="PANTHER" id="PTHR35277">
    <property type="entry name" value="OS09G0363700 PROTEIN"/>
    <property type="match status" value="1"/>
</dbReference>
<feature type="compositionally biased region" description="Basic and acidic residues" evidence="1">
    <location>
        <begin position="1"/>
        <end position="19"/>
    </location>
</feature>
<feature type="region of interest" description="Disordered" evidence="1">
    <location>
        <begin position="1"/>
        <end position="37"/>
    </location>
</feature>
<proteinExistence type="predicted"/>
<feature type="compositionally biased region" description="Basic and acidic residues" evidence="1">
    <location>
        <begin position="182"/>
        <end position="197"/>
    </location>
</feature>